<name>A0A1A3C3M3_MYCAS</name>
<accession>A0A1A3C3M3</accession>
<dbReference type="EMBL" id="LZKQ01000201">
    <property type="protein sequence ID" value="OBI81213.1"/>
    <property type="molecule type" value="Genomic_DNA"/>
</dbReference>
<dbReference type="InterPro" id="IPR011009">
    <property type="entry name" value="Kinase-like_dom_sf"/>
</dbReference>
<reference evidence="1 2" key="1">
    <citation type="submission" date="2016-06" db="EMBL/GenBank/DDBJ databases">
        <authorList>
            <person name="Kjaerup R.B."/>
            <person name="Dalgaard T.S."/>
            <person name="Juul-Madsen H.R."/>
        </authorList>
    </citation>
    <scope>NUCLEOTIDE SEQUENCE [LARGE SCALE GENOMIC DNA]</scope>
    <source>
        <strain evidence="1 2">1081914.2</strain>
    </source>
</reference>
<protein>
    <recommendedName>
        <fullName evidence="3">Aminoglycoside phosphotransferase domain-containing protein</fullName>
    </recommendedName>
</protein>
<dbReference type="Proteomes" id="UP000093795">
    <property type="component" value="Unassembled WGS sequence"/>
</dbReference>
<evidence type="ECO:0000313" key="1">
    <source>
        <dbReference type="EMBL" id="OBI81213.1"/>
    </source>
</evidence>
<sequence>MRRDNAEWVSGDALGQPMPVHPDALRRGGPTFLTAAFRAAGTLAENDSVAAITAFREVAGGSTGRKAALSVRYRRSKNCLPTELFVKFSRDVNNPVRDRGKTQMEPEVRFAALSRMQGFPIAVPRVVFADYHRDTGTGLLITERITLGCNGIEPQYHKCLDYRMPQPVEHYRALVSALARLAGAHRSGLLPAGLTARFPLDVRAATVGERPPWTAEQLSRRIADLTEFAERHPGLLPALAADPRLAVRLRHDAPRLARHEKTILGQLAADTDYVALCHWNANVDNAWFWRDDTATLHCGLLDWGCVSQMNLGMALWGAMSGAETMLWRDHFGELLDHFVAEFHRHGGVVLDPDRLRRHTLLYAATMGVAWLLDVPALLHKRFGTDMPADRTDHRISDEESVRAPLQMLCNVLSLWSHHRVGDLLDEALGEAGAVA</sequence>
<evidence type="ECO:0000313" key="2">
    <source>
        <dbReference type="Proteomes" id="UP000093795"/>
    </source>
</evidence>
<proteinExistence type="predicted"/>
<gene>
    <name evidence="1" type="ORF">A9X01_01875</name>
</gene>
<dbReference type="STRING" id="1790.A5645_01745"/>
<dbReference type="AlphaFoldDB" id="A0A1A3C3M3"/>
<organism evidence="1 2">
    <name type="scientific">Mycobacterium asiaticum</name>
    <dbReference type="NCBI Taxonomy" id="1790"/>
    <lineage>
        <taxon>Bacteria</taxon>
        <taxon>Bacillati</taxon>
        <taxon>Actinomycetota</taxon>
        <taxon>Actinomycetes</taxon>
        <taxon>Mycobacteriales</taxon>
        <taxon>Mycobacteriaceae</taxon>
        <taxon>Mycobacterium</taxon>
    </lineage>
</organism>
<comment type="caution">
    <text evidence="1">The sequence shown here is derived from an EMBL/GenBank/DDBJ whole genome shotgun (WGS) entry which is preliminary data.</text>
</comment>
<dbReference type="SUPFAM" id="SSF56112">
    <property type="entry name" value="Protein kinase-like (PK-like)"/>
    <property type="match status" value="1"/>
</dbReference>
<evidence type="ECO:0008006" key="3">
    <source>
        <dbReference type="Google" id="ProtNLM"/>
    </source>
</evidence>